<evidence type="ECO:0000313" key="2">
    <source>
        <dbReference type="Proteomes" id="UP001364695"/>
    </source>
</evidence>
<organism evidence="1 2">
    <name type="scientific">Amphibiibacter pelophylacis</name>
    <dbReference type="NCBI Taxonomy" id="1799477"/>
    <lineage>
        <taxon>Bacteria</taxon>
        <taxon>Pseudomonadati</taxon>
        <taxon>Pseudomonadota</taxon>
        <taxon>Betaproteobacteria</taxon>
        <taxon>Burkholderiales</taxon>
        <taxon>Sphaerotilaceae</taxon>
        <taxon>Amphibiibacter</taxon>
    </lineage>
</organism>
<gene>
    <name evidence="1" type="primary">msrA</name>
    <name evidence="1" type="ORF">RV045_10390</name>
</gene>
<reference evidence="1" key="1">
    <citation type="submission" date="2023-10" db="EMBL/GenBank/DDBJ databases">
        <title>Amphibacter perezi, gen. nov., sp. nov. a novel taxa of the family Comamonadaceae, class Betaproteobacteria isolated from the skin microbiota of Pelophylax perezi from different populations.</title>
        <authorList>
            <person name="Costa S."/>
            <person name="Proenca D.N."/>
            <person name="Lopes I."/>
            <person name="Morais P.V."/>
        </authorList>
    </citation>
    <scope>NUCLEOTIDE SEQUENCE</scope>
    <source>
        <strain evidence="1">SL12-8</strain>
    </source>
</reference>
<comment type="caution">
    <text evidence="1">The sequence shown here is derived from an EMBL/GenBank/DDBJ whole genome shotgun (WGS) entry which is preliminary data.</text>
</comment>
<protein>
    <submittedName>
        <fullName evidence="1">Peptide-methionine (S)-S-oxide reductase MsrA</fullName>
        <ecNumber evidence="1">1.8.4.11</ecNumber>
    </submittedName>
</protein>
<dbReference type="EC" id="1.8.4.11" evidence="1"/>
<keyword evidence="1" id="KW-0560">Oxidoreductase</keyword>
<accession>A0ACC6P4S4</accession>
<sequence length="188" mass="20661">MNPSAPPSSDLIRITLAGGCFWCLEAVYVRVQGVRGVQSGYANSRVPRPDYAAVCTGRTGAAEAVQIDFDPALIRLDEILDIFWQIHDPTTLNRQGADEGTQYRSGLYAQDAGQLALLQQAVQRAQAKFAAPIVTEVALLDNFTPAEPEHLRYFERQPNQGYCRLVVAPKVGKLRQKFAQRSSDGALL</sequence>
<dbReference type="Proteomes" id="UP001364695">
    <property type="component" value="Unassembled WGS sequence"/>
</dbReference>
<name>A0ACC6P4S4_9BURK</name>
<proteinExistence type="predicted"/>
<dbReference type="EMBL" id="JAWDIE010000016">
    <property type="protein sequence ID" value="MEJ7138829.1"/>
    <property type="molecule type" value="Genomic_DNA"/>
</dbReference>
<evidence type="ECO:0000313" key="1">
    <source>
        <dbReference type="EMBL" id="MEJ7138829.1"/>
    </source>
</evidence>
<keyword evidence="2" id="KW-1185">Reference proteome</keyword>